<dbReference type="GO" id="GO:0003677">
    <property type="term" value="F:DNA binding"/>
    <property type="evidence" value="ECO:0007669"/>
    <property type="project" value="UniProtKB-KW"/>
</dbReference>
<dbReference type="CDD" id="cd00067">
    <property type="entry name" value="GAL4"/>
    <property type="match status" value="1"/>
</dbReference>
<feature type="compositionally biased region" description="Polar residues" evidence="7">
    <location>
        <begin position="98"/>
        <end position="121"/>
    </location>
</feature>
<evidence type="ECO:0000259" key="8">
    <source>
        <dbReference type="PROSITE" id="PS50048"/>
    </source>
</evidence>
<dbReference type="InterPro" id="IPR036864">
    <property type="entry name" value="Zn2-C6_fun-type_DNA-bd_sf"/>
</dbReference>
<dbReference type="Gene3D" id="4.10.240.10">
    <property type="entry name" value="Zn(2)-C6 fungal-type DNA-binding domain"/>
    <property type="match status" value="1"/>
</dbReference>
<feature type="domain" description="Zn(2)-C6 fungal-type" evidence="8">
    <location>
        <begin position="277"/>
        <end position="304"/>
    </location>
</feature>
<dbReference type="PROSITE" id="PS50048">
    <property type="entry name" value="ZN2_CY6_FUNGAL_2"/>
    <property type="match status" value="1"/>
</dbReference>
<evidence type="ECO:0000256" key="2">
    <source>
        <dbReference type="ARBA" id="ARBA00022833"/>
    </source>
</evidence>
<feature type="region of interest" description="Disordered" evidence="7">
    <location>
        <begin position="367"/>
        <end position="395"/>
    </location>
</feature>
<evidence type="ECO:0000313" key="10">
    <source>
        <dbReference type="Proteomes" id="UP001149163"/>
    </source>
</evidence>
<dbReference type="GO" id="GO:0008270">
    <property type="term" value="F:zinc ion binding"/>
    <property type="evidence" value="ECO:0007669"/>
    <property type="project" value="InterPro"/>
</dbReference>
<dbReference type="GeneID" id="81423257"/>
<evidence type="ECO:0000256" key="3">
    <source>
        <dbReference type="ARBA" id="ARBA00023015"/>
    </source>
</evidence>
<evidence type="ECO:0000256" key="4">
    <source>
        <dbReference type="ARBA" id="ARBA00023125"/>
    </source>
</evidence>
<reference evidence="9" key="1">
    <citation type="submission" date="2022-11" db="EMBL/GenBank/DDBJ databases">
        <authorList>
            <person name="Petersen C."/>
        </authorList>
    </citation>
    <scope>NUCLEOTIDE SEQUENCE</scope>
    <source>
        <strain evidence="9">IBT 26290</strain>
    </source>
</reference>
<dbReference type="InterPro" id="IPR052360">
    <property type="entry name" value="Transcr_Regulatory_Proteins"/>
</dbReference>
<dbReference type="EMBL" id="JAPQKN010000001">
    <property type="protein sequence ID" value="KAJ5176079.1"/>
    <property type="molecule type" value="Genomic_DNA"/>
</dbReference>
<evidence type="ECO:0000256" key="6">
    <source>
        <dbReference type="ARBA" id="ARBA00023242"/>
    </source>
</evidence>
<keyword evidence="5" id="KW-0804">Transcription</keyword>
<dbReference type="GO" id="GO:0000981">
    <property type="term" value="F:DNA-binding transcription factor activity, RNA polymerase II-specific"/>
    <property type="evidence" value="ECO:0007669"/>
    <property type="project" value="InterPro"/>
</dbReference>
<keyword evidence="3" id="KW-0805">Transcription regulation</keyword>
<proteinExistence type="predicted"/>
<dbReference type="PANTHER" id="PTHR36206:SF12">
    <property type="entry name" value="ASPERCRYPTIN BIOSYNTHESIS CLUSTER-SPECIFIC TRANSCRIPTION REGULATOR ATNN-RELATED"/>
    <property type="match status" value="1"/>
</dbReference>
<comment type="caution">
    <text evidence="9">The sequence shown here is derived from an EMBL/GenBank/DDBJ whole genome shotgun (WGS) entry which is preliminary data.</text>
</comment>
<organism evidence="9 10">
    <name type="scientific">Penicillium canariense</name>
    <dbReference type="NCBI Taxonomy" id="189055"/>
    <lineage>
        <taxon>Eukaryota</taxon>
        <taxon>Fungi</taxon>
        <taxon>Dikarya</taxon>
        <taxon>Ascomycota</taxon>
        <taxon>Pezizomycotina</taxon>
        <taxon>Eurotiomycetes</taxon>
        <taxon>Eurotiomycetidae</taxon>
        <taxon>Eurotiales</taxon>
        <taxon>Aspergillaceae</taxon>
        <taxon>Penicillium</taxon>
    </lineage>
</organism>
<protein>
    <recommendedName>
        <fullName evidence="8">Zn(2)-C6 fungal-type domain-containing protein</fullName>
    </recommendedName>
</protein>
<evidence type="ECO:0000256" key="1">
    <source>
        <dbReference type="ARBA" id="ARBA00022723"/>
    </source>
</evidence>
<feature type="compositionally biased region" description="Basic and acidic residues" evidence="7">
    <location>
        <begin position="20"/>
        <end position="34"/>
    </location>
</feature>
<name>A0A9W9IEE5_9EURO</name>
<feature type="region of interest" description="Disordered" evidence="7">
    <location>
        <begin position="1"/>
        <end position="84"/>
    </location>
</feature>
<evidence type="ECO:0000256" key="7">
    <source>
        <dbReference type="SAM" id="MobiDB-lite"/>
    </source>
</evidence>
<reference evidence="9" key="2">
    <citation type="journal article" date="2023" name="IMA Fungus">
        <title>Comparative genomic study of the Penicillium genus elucidates a diverse pangenome and 15 lateral gene transfer events.</title>
        <authorList>
            <person name="Petersen C."/>
            <person name="Sorensen T."/>
            <person name="Nielsen M.R."/>
            <person name="Sondergaard T.E."/>
            <person name="Sorensen J.L."/>
            <person name="Fitzpatrick D.A."/>
            <person name="Frisvad J.C."/>
            <person name="Nielsen K.L."/>
        </authorList>
    </citation>
    <scope>NUCLEOTIDE SEQUENCE</scope>
    <source>
        <strain evidence="9">IBT 26290</strain>
    </source>
</reference>
<dbReference type="Proteomes" id="UP001149163">
    <property type="component" value="Unassembled WGS sequence"/>
</dbReference>
<feature type="compositionally biased region" description="Low complexity" evidence="7">
    <location>
        <begin position="61"/>
        <end position="75"/>
    </location>
</feature>
<evidence type="ECO:0000313" key="9">
    <source>
        <dbReference type="EMBL" id="KAJ5176079.1"/>
    </source>
</evidence>
<keyword evidence="2" id="KW-0862">Zinc</keyword>
<keyword evidence="4" id="KW-0238">DNA-binding</keyword>
<evidence type="ECO:0000256" key="5">
    <source>
        <dbReference type="ARBA" id="ARBA00023163"/>
    </source>
</evidence>
<dbReference type="SUPFAM" id="SSF57701">
    <property type="entry name" value="Zn2/Cys6 DNA-binding domain"/>
    <property type="match status" value="1"/>
</dbReference>
<dbReference type="AlphaFoldDB" id="A0A9W9IEE5"/>
<gene>
    <name evidence="9" type="ORF">N7482_001956</name>
</gene>
<accession>A0A9W9IEE5</accession>
<keyword evidence="1" id="KW-0479">Metal-binding</keyword>
<dbReference type="Pfam" id="PF00172">
    <property type="entry name" value="Zn_clus"/>
    <property type="match status" value="1"/>
</dbReference>
<dbReference type="RefSeq" id="XP_056547687.1">
    <property type="nucleotide sequence ID" value="XM_056684081.1"/>
</dbReference>
<keyword evidence="6" id="KW-0539">Nucleus</keyword>
<feature type="compositionally biased region" description="Basic and acidic residues" evidence="7">
    <location>
        <begin position="126"/>
        <end position="136"/>
    </location>
</feature>
<dbReference type="PANTHER" id="PTHR36206">
    <property type="entry name" value="ASPERCRYPTIN BIOSYNTHESIS CLUSTER-SPECIFIC TRANSCRIPTION REGULATOR ATNN-RELATED"/>
    <property type="match status" value="1"/>
</dbReference>
<feature type="region of interest" description="Disordered" evidence="7">
    <location>
        <begin position="97"/>
        <end position="146"/>
    </location>
</feature>
<dbReference type="SMART" id="SM00066">
    <property type="entry name" value="GAL4"/>
    <property type="match status" value="1"/>
</dbReference>
<dbReference type="OrthoDB" id="3251668at2759"/>
<keyword evidence="10" id="KW-1185">Reference proteome</keyword>
<sequence length="426" mass="47831">MTVVGLNNQRDIRMAGGQLSEDRARSEREVEERQFPPGPSFKSGDDGHVRFNTAGNRPPRSYQSGSSVHSSYTRGSGYGSGIPSAFRSNDIFRENRKQGYSSTGSEGRSTEYSYPSSTQPTDAEPFSDKESDRDKNNGGTKLGSPDHLEDFYTYHTEYVQARSHKNGCWVPFCKFGPLNSEVLNAHLKLHGKRGGKVRYVATLIANSTHYDPKFQGHLTSMGNPIYERASDIPKHEGSAPKDVSKKFSQSKAASVDEQWEVIPRLIKKHPRVQTSWCITCQRRKTKCDKTHPTCKKCWEDNFACEGYRLQISQGSWKTASRPFSQATVSAESAKFTAGPSERSSKSSALNTLESLMEGNRRRMLRLGMKDDEPPPIPSRTSTTFQPPEIAFPRPHGRVNDPILSWIPVIRRSHGDFEHSERNNHSI</sequence>
<dbReference type="InterPro" id="IPR001138">
    <property type="entry name" value="Zn2Cys6_DnaBD"/>
</dbReference>